<sequence>MLPSNVTIAYKELEKHQTRVIEDILPWWVLIVVRQETTDMSCFDLVDIGLEPLQQQKSSVLVEISQIGGHQA</sequence>
<proteinExistence type="predicted"/>
<comment type="caution">
    <text evidence="1">The sequence shown here is derived from an EMBL/GenBank/DDBJ whole genome shotgun (WGS) entry which is preliminary data.</text>
</comment>
<dbReference type="Proteomes" id="UP001283361">
    <property type="component" value="Unassembled WGS sequence"/>
</dbReference>
<evidence type="ECO:0000313" key="2">
    <source>
        <dbReference type="Proteomes" id="UP001283361"/>
    </source>
</evidence>
<keyword evidence="2" id="KW-1185">Reference proteome</keyword>
<organism evidence="1 2">
    <name type="scientific">Elysia crispata</name>
    <name type="common">lettuce slug</name>
    <dbReference type="NCBI Taxonomy" id="231223"/>
    <lineage>
        <taxon>Eukaryota</taxon>
        <taxon>Metazoa</taxon>
        <taxon>Spiralia</taxon>
        <taxon>Lophotrochozoa</taxon>
        <taxon>Mollusca</taxon>
        <taxon>Gastropoda</taxon>
        <taxon>Heterobranchia</taxon>
        <taxon>Euthyneura</taxon>
        <taxon>Panpulmonata</taxon>
        <taxon>Sacoglossa</taxon>
        <taxon>Placobranchoidea</taxon>
        <taxon>Plakobranchidae</taxon>
        <taxon>Elysia</taxon>
    </lineage>
</organism>
<gene>
    <name evidence="1" type="ORF">RRG08_056097</name>
</gene>
<dbReference type="EMBL" id="JAWDGP010004234">
    <property type="protein sequence ID" value="KAK3766423.1"/>
    <property type="molecule type" value="Genomic_DNA"/>
</dbReference>
<protein>
    <submittedName>
        <fullName evidence="1">Uncharacterized protein</fullName>
    </submittedName>
</protein>
<reference evidence="1" key="1">
    <citation type="journal article" date="2023" name="G3 (Bethesda)">
        <title>A reference genome for the long-term kleptoplast-retaining sea slug Elysia crispata morphotype clarki.</title>
        <authorList>
            <person name="Eastman K.E."/>
            <person name="Pendleton A.L."/>
            <person name="Shaikh M.A."/>
            <person name="Suttiyut T."/>
            <person name="Ogas R."/>
            <person name="Tomko P."/>
            <person name="Gavelis G."/>
            <person name="Widhalm J.R."/>
            <person name="Wisecaver J.H."/>
        </authorList>
    </citation>
    <scope>NUCLEOTIDE SEQUENCE</scope>
    <source>
        <strain evidence="1">ECLA1</strain>
    </source>
</reference>
<accession>A0AAE1DEG0</accession>
<evidence type="ECO:0000313" key="1">
    <source>
        <dbReference type="EMBL" id="KAK3766423.1"/>
    </source>
</evidence>
<dbReference type="AlphaFoldDB" id="A0AAE1DEG0"/>
<name>A0AAE1DEG0_9GAST</name>